<dbReference type="InParanoid" id="A0A177CII3"/>
<feature type="compositionally biased region" description="Gly residues" evidence="1">
    <location>
        <begin position="97"/>
        <end position="108"/>
    </location>
</feature>
<dbReference type="Proteomes" id="UP000077069">
    <property type="component" value="Unassembled WGS sequence"/>
</dbReference>
<proteinExistence type="predicted"/>
<evidence type="ECO:0000313" key="2">
    <source>
        <dbReference type="EMBL" id="OAG06597.1"/>
    </source>
</evidence>
<accession>A0A177CII3</accession>
<keyword evidence="3" id="KW-1185">Reference proteome</keyword>
<reference evidence="2 3" key="1">
    <citation type="submission" date="2016-05" db="EMBL/GenBank/DDBJ databases">
        <title>Comparative analysis of secretome profiles of manganese(II)-oxidizing ascomycete fungi.</title>
        <authorList>
            <consortium name="DOE Joint Genome Institute"/>
            <person name="Zeiner C.A."/>
            <person name="Purvine S.O."/>
            <person name="Zink E.M."/>
            <person name="Wu S."/>
            <person name="Pasa-Tolic L."/>
            <person name="Chaput D.L."/>
            <person name="Haridas S."/>
            <person name="Grigoriev I.V."/>
            <person name="Santelli C.M."/>
            <person name="Hansel C.M."/>
        </authorList>
    </citation>
    <scope>NUCLEOTIDE SEQUENCE [LARGE SCALE GENOMIC DNA]</scope>
    <source>
        <strain evidence="2 3">AP3s5-JAC2a</strain>
    </source>
</reference>
<dbReference type="RefSeq" id="XP_018036962.1">
    <property type="nucleotide sequence ID" value="XM_018186873.1"/>
</dbReference>
<name>A0A177CII3_9PLEO</name>
<evidence type="ECO:0000313" key="3">
    <source>
        <dbReference type="Proteomes" id="UP000077069"/>
    </source>
</evidence>
<feature type="region of interest" description="Disordered" evidence="1">
    <location>
        <begin position="94"/>
        <end position="116"/>
    </location>
</feature>
<dbReference type="EMBL" id="KV441551">
    <property type="protein sequence ID" value="OAG06597.1"/>
    <property type="molecule type" value="Genomic_DNA"/>
</dbReference>
<dbReference type="AlphaFoldDB" id="A0A177CII3"/>
<protein>
    <submittedName>
        <fullName evidence="2">Uncharacterized protein</fullName>
    </submittedName>
</protein>
<gene>
    <name evidence="2" type="ORF">CC84DRAFT_609281</name>
</gene>
<organism evidence="2 3">
    <name type="scientific">Paraphaeosphaeria sporulosa</name>
    <dbReference type="NCBI Taxonomy" id="1460663"/>
    <lineage>
        <taxon>Eukaryota</taxon>
        <taxon>Fungi</taxon>
        <taxon>Dikarya</taxon>
        <taxon>Ascomycota</taxon>
        <taxon>Pezizomycotina</taxon>
        <taxon>Dothideomycetes</taxon>
        <taxon>Pleosporomycetidae</taxon>
        <taxon>Pleosporales</taxon>
        <taxon>Massarineae</taxon>
        <taxon>Didymosphaeriaceae</taxon>
        <taxon>Paraphaeosphaeria</taxon>
    </lineage>
</organism>
<sequence length="185" mass="19496">MSGRAIGGAYVNATVGFHGSGSTNERMGISGGGGVLDEDENKTGAVFRSVAEGGVRAGLRRRERVSLAARVEEGKWRCRRCACSRRTGTAARRAARRGGGAVRGGGSSISGIPSKDQRRQCSLTGLFRASQHSASCLIRVCSTSPTRTPRGLALVWGRGGPSPMGRVWTLERLDPPSRPATDFLP</sequence>
<dbReference type="GeneID" id="28770359"/>
<evidence type="ECO:0000256" key="1">
    <source>
        <dbReference type="SAM" id="MobiDB-lite"/>
    </source>
</evidence>